<evidence type="ECO:0000313" key="4">
    <source>
        <dbReference type="Proteomes" id="UP000053467"/>
    </source>
</evidence>
<gene>
    <name evidence="3" type="ORF">XE03_1664</name>
</gene>
<feature type="domain" description="Glycosyltransferase subfamily 4-like N-terminal" evidence="2">
    <location>
        <begin position="99"/>
        <end position="179"/>
    </location>
</feature>
<evidence type="ECO:0000259" key="1">
    <source>
        <dbReference type="Pfam" id="PF00534"/>
    </source>
</evidence>
<evidence type="ECO:0000259" key="2">
    <source>
        <dbReference type="Pfam" id="PF13477"/>
    </source>
</evidence>
<dbReference type="PANTHER" id="PTHR12526">
    <property type="entry name" value="GLYCOSYLTRANSFERASE"/>
    <property type="match status" value="1"/>
</dbReference>
<dbReference type="Pfam" id="PF00534">
    <property type="entry name" value="Glycos_transf_1"/>
    <property type="match status" value="1"/>
</dbReference>
<feature type="domain" description="Glycosyl transferase family 1" evidence="1">
    <location>
        <begin position="231"/>
        <end position="391"/>
    </location>
</feature>
<evidence type="ECO:0000313" key="3">
    <source>
        <dbReference type="EMBL" id="KUK86170.1"/>
    </source>
</evidence>
<reference evidence="4" key="1">
    <citation type="journal article" date="2015" name="MBio">
        <title>Genome-Resolved Metagenomic Analysis Reveals Roles for Candidate Phyla and Other Microbial Community Members in Biogeochemical Transformations in Oil Reservoirs.</title>
        <authorList>
            <person name="Hu P."/>
            <person name="Tom L."/>
            <person name="Singh A."/>
            <person name="Thomas B.C."/>
            <person name="Baker B.J."/>
            <person name="Piceno Y.M."/>
            <person name="Andersen G.L."/>
            <person name="Banfield J.F."/>
        </authorList>
    </citation>
    <scope>NUCLEOTIDE SEQUENCE [LARGE SCALE GENOMIC DNA]</scope>
</reference>
<dbReference type="CDD" id="cd03801">
    <property type="entry name" value="GT4_PimA-like"/>
    <property type="match status" value="1"/>
</dbReference>
<protein>
    <submittedName>
        <fullName evidence="3">Glycosyl transferase group 1</fullName>
    </submittedName>
</protein>
<name>A0A117M5Y8_UNCT6</name>
<dbReference type="AlphaFoldDB" id="A0A117M5Y8"/>
<accession>A0A117M5Y8</accession>
<dbReference type="EMBL" id="LGGX01000026">
    <property type="protein sequence ID" value="KUK86170.1"/>
    <property type="molecule type" value="Genomic_DNA"/>
</dbReference>
<dbReference type="InterPro" id="IPR001296">
    <property type="entry name" value="Glyco_trans_1"/>
</dbReference>
<dbReference type="Pfam" id="PF13477">
    <property type="entry name" value="Glyco_trans_4_2"/>
    <property type="match status" value="1"/>
</dbReference>
<proteinExistence type="predicted"/>
<dbReference type="Gene3D" id="3.40.50.2000">
    <property type="entry name" value="Glycogen Phosphorylase B"/>
    <property type="match status" value="2"/>
</dbReference>
<dbReference type="Proteomes" id="UP000053467">
    <property type="component" value="Unassembled WGS sequence"/>
</dbReference>
<dbReference type="InterPro" id="IPR028098">
    <property type="entry name" value="Glyco_trans_4-like_N"/>
</dbReference>
<comment type="caution">
    <text evidence="3">The sequence shown here is derived from an EMBL/GenBank/DDBJ whole genome shotgun (WGS) entry which is preliminary data.</text>
</comment>
<organism evidence="3 4">
    <name type="scientific">candidate division TA06 bacterium 34_109</name>
    <dbReference type="NCBI Taxonomy" id="1635277"/>
    <lineage>
        <taxon>Bacteria</taxon>
        <taxon>Bacteria division TA06</taxon>
    </lineage>
</organism>
<dbReference type="PANTHER" id="PTHR12526:SF630">
    <property type="entry name" value="GLYCOSYLTRANSFERASE"/>
    <property type="match status" value="1"/>
</dbReference>
<dbReference type="GO" id="GO:0016757">
    <property type="term" value="F:glycosyltransferase activity"/>
    <property type="evidence" value="ECO:0007669"/>
    <property type="project" value="InterPro"/>
</dbReference>
<keyword evidence="3" id="KW-0808">Transferase</keyword>
<dbReference type="SUPFAM" id="SSF53756">
    <property type="entry name" value="UDP-Glycosyltransferase/glycogen phosphorylase"/>
    <property type="match status" value="1"/>
</dbReference>
<sequence length="421" mass="48486">MMRVCFIADANSIHARTWIEYFCNSPDYEVFVLSTTRNPSPIRGVIIYDLKTSMMITSSSKVVKDVPSNNPLLVRRLIGYIKNTSLGKFFAYQVDNGKQLHELKLLYSVLQFRGKARAIIKMLQPDLIHCLRLPIEGYIGGLVGYCPFAISTWGNDLVYFAREYYVLRRFTRHALSIADLYFPDNTRDKYIAEVYGYSPSKLSQIIPGNGGLRLDEFPLHHKDSCSARGELGFNMNANLIISSRGFKNFYINTSALIQAIPAIIKIYPNTIFIIDGNTNSLVYQQLEKKTQDLKVERYCRFTNRLSRPNLLNYFAASDIMVSVTLYDGWPISLLEGMAYGLIPIMSNHSPIQEWVTDGWNGYLFDPRDPDSIAEAIIRALSNKDNFEEMRKRNWALLEERADYWKNMKIAEEMYRRVIGKK</sequence>